<dbReference type="EMBL" id="SNWP01000013">
    <property type="protein sequence ID" value="TDO25302.1"/>
    <property type="molecule type" value="Genomic_DNA"/>
</dbReference>
<sequence length="116" mass="13332">MNQTNISTSVEELVSLALEGKWEIAFEKFYHPDLEKTDLDGIPVLGIQKNIENGRLFSSRISNVRDFSCTGIIVKENRSFIVWAFDFDVDGNPFKVTEVAIQDWENGKIVRERFFA</sequence>
<dbReference type="Proteomes" id="UP000295741">
    <property type="component" value="Unassembled WGS sequence"/>
</dbReference>
<evidence type="ECO:0000259" key="1">
    <source>
        <dbReference type="Pfam" id="PF20409"/>
    </source>
</evidence>
<dbReference type="OrthoDB" id="336094at2"/>
<accession>A0A4R6IS54</accession>
<dbReference type="RefSeq" id="WP_133475417.1">
    <property type="nucleotide sequence ID" value="NZ_SNWP01000013.1"/>
</dbReference>
<proteinExistence type="predicted"/>
<dbReference type="Pfam" id="PF20409">
    <property type="entry name" value="SnoaL_5"/>
    <property type="match status" value="1"/>
</dbReference>
<dbReference type="InterPro" id="IPR032710">
    <property type="entry name" value="NTF2-like_dom_sf"/>
</dbReference>
<dbReference type="Gene3D" id="3.10.450.50">
    <property type="match status" value="1"/>
</dbReference>
<protein>
    <recommendedName>
        <fullName evidence="1">SnoaL-like domain-containing protein</fullName>
    </recommendedName>
</protein>
<comment type="caution">
    <text evidence="2">The sequence shown here is derived from an EMBL/GenBank/DDBJ whole genome shotgun (WGS) entry which is preliminary data.</text>
</comment>
<keyword evidence="3" id="KW-1185">Reference proteome</keyword>
<reference evidence="2 3" key="1">
    <citation type="submission" date="2019-03" db="EMBL/GenBank/DDBJ databases">
        <title>Genomic Encyclopedia of Archaeal and Bacterial Type Strains, Phase II (KMG-II): from individual species to whole genera.</title>
        <authorList>
            <person name="Goeker M."/>
        </authorList>
    </citation>
    <scope>NUCLEOTIDE SEQUENCE [LARGE SCALE GENOMIC DNA]</scope>
    <source>
        <strain evidence="2 3">DSM 28323</strain>
    </source>
</reference>
<organism evidence="2 3">
    <name type="scientific">Sediminibacterium goheungense</name>
    <dbReference type="NCBI Taxonomy" id="1086393"/>
    <lineage>
        <taxon>Bacteria</taxon>
        <taxon>Pseudomonadati</taxon>
        <taxon>Bacteroidota</taxon>
        <taxon>Chitinophagia</taxon>
        <taxon>Chitinophagales</taxon>
        <taxon>Chitinophagaceae</taxon>
        <taxon>Sediminibacterium</taxon>
    </lineage>
</organism>
<dbReference type="SUPFAM" id="SSF54427">
    <property type="entry name" value="NTF2-like"/>
    <property type="match status" value="1"/>
</dbReference>
<dbReference type="InterPro" id="IPR046860">
    <property type="entry name" value="SnoaL_5"/>
</dbReference>
<dbReference type="AlphaFoldDB" id="A0A4R6IS54"/>
<gene>
    <name evidence="2" type="ORF">BC659_2836</name>
</gene>
<evidence type="ECO:0000313" key="3">
    <source>
        <dbReference type="Proteomes" id="UP000295741"/>
    </source>
</evidence>
<feature type="domain" description="SnoaL-like" evidence="1">
    <location>
        <begin position="12"/>
        <end position="115"/>
    </location>
</feature>
<name>A0A4R6IS54_9BACT</name>
<evidence type="ECO:0000313" key="2">
    <source>
        <dbReference type="EMBL" id="TDO25302.1"/>
    </source>
</evidence>